<accession>A0A8S5M3J4</accession>
<reference evidence="1" key="1">
    <citation type="journal article" date="2021" name="Proc. Natl. Acad. Sci. U.S.A.">
        <title>A Catalog of Tens of Thousands of Viruses from Human Metagenomes Reveals Hidden Associations with Chronic Diseases.</title>
        <authorList>
            <person name="Tisza M.J."/>
            <person name="Buck C.B."/>
        </authorList>
    </citation>
    <scope>NUCLEOTIDE SEQUENCE</scope>
    <source>
        <strain evidence="1">CtOVO10</strain>
    </source>
</reference>
<proteinExistence type="predicted"/>
<evidence type="ECO:0000313" key="1">
    <source>
        <dbReference type="EMBL" id="DAD76647.1"/>
    </source>
</evidence>
<dbReference type="EMBL" id="BK014806">
    <property type="protein sequence ID" value="DAD76647.1"/>
    <property type="molecule type" value="Genomic_DNA"/>
</dbReference>
<protein>
    <submittedName>
        <fullName evidence="1">Uncharacterized protein</fullName>
    </submittedName>
</protein>
<sequence length="56" mass="5991">MVGFFFCLASAEGAGLLFCHAAIQPHTSVYSAFCAIHASYTANTAKQRTGLYRCVS</sequence>
<name>A0A8S5M3J4_9CAUD</name>
<organism evidence="1">
    <name type="scientific">Siphoviridae sp. ctOVO10</name>
    <dbReference type="NCBI Taxonomy" id="2826311"/>
    <lineage>
        <taxon>Viruses</taxon>
        <taxon>Duplodnaviria</taxon>
        <taxon>Heunggongvirae</taxon>
        <taxon>Uroviricota</taxon>
        <taxon>Caudoviricetes</taxon>
    </lineage>
</organism>